<dbReference type="GO" id="GO:0016579">
    <property type="term" value="P:protein deubiquitination"/>
    <property type="evidence" value="ECO:0007669"/>
    <property type="project" value="InterPro"/>
</dbReference>
<dbReference type="EMBL" id="JAPXFL010000005">
    <property type="protein sequence ID" value="KAK9506932.1"/>
    <property type="molecule type" value="Genomic_DNA"/>
</dbReference>
<evidence type="ECO:0000256" key="1">
    <source>
        <dbReference type="ARBA" id="ARBA00000707"/>
    </source>
</evidence>
<feature type="domain" description="RING-type" evidence="7">
    <location>
        <begin position="648"/>
        <end position="696"/>
    </location>
</feature>
<dbReference type="GO" id="GO:0004843">
    <property type="term" value="F:cysteine-type deubiquitinase activity"/>
    <property type="evidence" value="ECO:0007669"/>
    <property type="project" value="UniProtKB-EC"/>
</dbReference>
<evidence type="ECO:0000313" key="9">
    <source>
        <dbReference type="EMBL" id="KAK9506932.1"/>
    </source>
</evidence>
<dbReference type="GO" id="GO:0008270">
    <property type="term" value="F:zinc ion binding"/>
    <property type="evidence" value="ECO:0007669"/>
    <property type="project" value="UniProtKB-KW"/>
</dbReference>
<dbReference type="InterPro" id="IPR038765">
    <property type="entry name" value="Papain-like_cys_pep_sf"/>
</dbReference>
<feature type="region of interest" description="Disordered" evidence="6">
    <location>
        <begin position="414"/>
        <end position="449"/>
    </location>
</feature>
<dbReference type="CDD" id="cd02674">
    <property type="entry name" value="Peptidase_C19R"/>
    <property type="match status" value="1"/>
</dbReference>
<dbReference type="EC" id="3.4.19.12" evidence="2"/>
<keyword evidence="4" id="KW-0862">Zinc</keyword>
<dbReference type="PANTHER" id="PTHR21646:SF35">
    <property type="match status" value="1"/>
</dbReference>
<organism evidence="9 10">
    <name type="scientific">Rhynocoris fuscipes</name>
    <dbReference type="NCBI Taxonomy" id="488301"/>
    <lineage>
        <taxon>Eukaryota</taxon>
        <taxon>Metazoa</taxon>
        <taxon>Ecdysozoa</taxon>
        <taxon>Arthropoda</taxon>
        <taxon>Hexapoda</taxon>
        <taxon>Insecta</taxon>
        <taxon>Pterygota</taxon>
        <taxon>Neoptera</taxon>
        <taxon>Paraneoptera</taxon>
        <taxon>Hemiptera</taxon>
        <taxon>Heteroptera</taxon>
        <taxon>Panheteroptera</taxon>
        <taxon>Cimicomorpha</taxon>
        <taxon>Reduviidae</taxon>
        <taxon>Harpactorinae</taxon>
        <taxon>Harpactorini</taxon>
        <taxon>Rhynocoris</taxon>
    </lineage>
</organism>
<dbReference type="PROSITE" id="PS50089">
    <property type="entry name" value="ZF_RING_2"/>
    <property type="match status" value="1"/>
</dbReference>
<dbReference type="PANTHER" id="PTHR21646">
    <property type="entry name" value="UBIQUITIN CARBOXYL-TERMINAL HYDROLASE"/>
    <property type="match status" value="1"/>
</dbReference>
<name>A0AAW1D8R3_9HEMI</name>
<dbReference type="Proteomes" id="UP001461498">
    <property type="component" value="Unassembled WGS sequence"/>
</dbReference>
<evidence type="ECO:0000256" key="2">
    <source>
        <dbReference type="ARBA" id="ARBA00012759"/>
    </source>
</evidence>
<evidence type="ECO:0000256" key="6">
    <source>
        <dbReference type="SAM" id="MobiDB-lite"/>
    </source>
</evidence>
<accession>A0AAW1D8R3</accession>
<dbReference type="AlphaFoldDB" id="A0AAW1D8R3"/>
<dbReference type="PROSITE" id="PS00972">
    <property type="entry name" value="USP_1"/>
    <property type="match status" value="1"/>
</dbReference>
<evidence type="ECO:0000256" key="3">
    <source>
        <dbReference type="ARBA" id="ARBA00022771"/>
    </source>
</evidence>
<protein>
    <recommendedName>
        <fullName evidence="2">ubiquitinyl hydrolase 1</fullName>
        <ecNumber evidence="2">3.4.19.12</ecNumber>
    </recommendedName>
</protein>
<evidence type="ECO:0000256" key="5">
    <source>
        <dbReference type="PROSITE-ProRule" id="PRU00175"/>
    </source>
</evidence>
<dbReference type="Pfam" id="PF00443">
    <property type="entry name" value="UCH"/>
    <property type="match status" value="1"/>
</dbReference>
<dbReference type="SUPFAM" id="SSF54001">
    <property type="entry name" value="Cysteine proteinases"/>
    <property type="match status" value="1"/>
</dbReference>
<gene>
    <name evidence="9" type="ORF">O3M35_008779</name>
</gene>
<dbReference type="PROSITE" id="PS00973">
    <property type="entry name" value="USP_2"/>
    <property type="match status" value="1"/>
</dbReference>
<evidence type="ECO:0000256" key="4">
    <source>
        <dbReference type="ARBA" id="ARBA00022833"/>
    </source>
</evidence>
<evidence type="ECO:0000313" key="10">
    <source>
        <dbReference type="Proteomes" id="UP001461498"/>
    </source>
</evidence>
<comment type="catalytic activity">
    <reaction evidence="1">
        <text>Thiol-dependent hydrolysis of ester, thioester, amide, peptide and isopeptide bonds formed by the C-terminal Gly of ubiquitin (a 76-residue protein attached to proteins as an intracellular targeting signal).</text>
        <dbReference type="EC" id="3.4.19.12"/>
    </reaction>
</comment>
<evidence type="ECO:0000259" key="8">
    <source>
        <dbReference type="PROSITE" id="PS50235"/>
    </source>
</evidence>
<dbReference type="InterPro" id="IPR001841">
    <property type="entry name" value="Znf_RING"/>
</dbReference>
<keyword evidence="10" id="KW-1185">Reference proteome</keyword>
<keyword evidence="3 5" id="KW-0863">Zinc-finger</keyword>
<dbReference type="PROSITE" id="PS50235">
    <property type="entry name" value="USP_3"/>
    <property type="match status" value="1"/>
</dbReference>
<comment type="caution">
    <text evidence="9">The sequence shown here is derived from an EMBL/GenBank/DDBJ whole genome shotgun (WGS) entry which is preliminary data.</text>
</comment>
<proteinExistence type="predicted"/>
<feature type="domain" description="USP" evidence="8">
    <location>
        <begin position="113"/>
        <end position="985"/>
    </location>
</feature>
<evidence type="ECO:0000259" key="7">
    <source>
        <dbReference type="PROSITE" id="PS50089"/>
    </source>
</evidence>
<sequence>MDCNVEAFSSEITLPKQLTELDDDFNDNYSLASYEINSSTSMNIENSWATDDNTATPITDLAIPLPPPDSASLLKYDTNTVNNSSFSEDIETLDSSRSSNQEDIFQSREGGVCGLINLGNTCFMSAGVQCLLATAPLVASLINFSSTYRLTNSVADLIRSVWSGKHSSLNPSEFKYSVSLQFPQFSDYRQHDCQEFLALLLDGLHEQLNLTKKKGASLLDSSDNTPSSSLKLLPVEDEEYVPAGTSYSNYTYSPTKINESNIINDLMGDNNAKKSNIKLNSTKNKPTSELNNFEECSSKNITFINNVSYSDSIITTNNALNNSDAKLTSLEDIVKNAKTSNVNVMVTEEEANNEIRFDSEKYPRIDYYPRRKNEGCAVNSFHLYENNIIGKRCKSTLTKYSSGETLKEGLDLKRVRLNSPSDEPEEKNKRMESERQQKLSDDKNKRMESERKECIINEFKDRCEPSSSGLNTSEIRFENTGEPDADLHWETHLSENRSVIVDTFQGQFKSTVVCSNCKFVSITYEPFMYLSVPLPNTMRKKFCVTYVSESLKEPPQYILQVNKYDCVGTLKKELLKKLDPSQRTCTTVIGEVLDHHIAKLLDDNSLIRKINDSDRNIYAFKIINIADSTVTKTEVSNKNEDCLVNNRCTICLEDKHSNMKQHTGCTCIICETCITAACQHFNGTTCGTYFECPLCRREVNPETEMVSIINDRQFTVRSVNISVVFRIDSTSAGNNNEKGVKLFGHPRLLRLPNLISAEVLHEAIKRLVPYDNSYRLLTVDGQGSRCSRCMFNMHCHGCDIPSEGQISLFSSDTLAVAFSPPVEMLSRSPPCSSTDSPGPRKRKNSICLYDCISAFSQSELLDESNPWHCPKCLEPRCATKTLAVWRYPDYLIVYLKRFVFHNRVITKLDEKVEFPLNGLTLGSQSVYDLYGVVCHDGGVTSGHYTAYTKHPYTGIWHYFNDCYVSNKAPQEEDLRSAYILFYQKQGIHVPTLDIEVKSSISEFN</sequence>
<dbReference type="InterPro" id="IPR001394">
    <property type="entry name" value="Peptidase_C19_UCH"/>
</dbReference>
<keyword evidence="3 5" id="KW-0479">Metal-binding</keyword>
<dbReference type="InterPro" id="IPR018200">
    <property type="entry name" value="USP_CS"/>
</dbReference>
<dbReference type="InterPro" id="IPR050185">
    <property type="entry name" value="Ub_carboxyl-term_hydrolase"/>
</dbReference>
<feature type="compositionally biased region" description="Basic and acidic residues" evidence="6">
    <location>
        <begin position="426"/>
        <end position="449"/>
    </location>
</feature>
<reference evidence="9 10" key="1">
    <citation type="submission" date="2022-12" db="EMBL/GenBank/DDBJ databases">
        <title>Chromosome-level genome assembly of true bugs.</title>
        <authorList>
            <person name="Ma L."/>
            <person name="Li H."/>
        </authorList>
    </citation>
    <scope>NUCLEOTIDE SEQUENCE [LARGE SCALE GENOMIC DNA]</scope>
    <source>
        <strain evidence="9">Lab_2022b</strain>
    </source>
</reference>
<dbReference type="Gene3D" id="3.90.70.10">
    <property type="entry name" value="Cysteine proteinases"/>
    <property type="match status" value="3"/>
</dbReference>
<dbReference type="InterPro" id="IPR028889">
    <property type="entry name" value="USP"/>
</dbReference>